<dbReference type="NCBIfam" id="TIGR01245">
    <property type="entry name" value="trpD"/>
    <property type="match status" value="1"/>
</dbReference>
<feature type="binding site" evidence="3">
    <location>
        <begin position="93"/>
        <end position="96"/>
    </location>
    <ligand>
        <name>5-phospho-alpha-D-ribose 1-diphosphate</name>
        <dbReference type="ChEBI" id="CHEBI:58017"/>
    </ligand>
</feature>
<dbReference type="RefSeq" id="WP_377089850.1">
    <property type="nucleotide sequence ID" value="NZ_JBHSJL010000014.1"/>
</dbReference>
<feature type="binding site" evidence="3">
    <location>
        <begin position="111"/>
        <end position="119"/>
    </location>
    <ligand>
        <name>5-phospho-alpha-D-ribose 1-diphosphate</name>
        <dbReference type="ChEBI" id="CHEBI:58017"/>
    </ligand>
</feature>
<keyword evidence="3" id="KW-0028">Amino-acid biosynthesis</keyword>
<evidence type="ECO:0000256" key="1">
    <source>
        <dbReference type="ARBA" id="ARBA00022676"/>
    </source>
</evidence>
<dbReference type="InterPro" id="IPR035902">
    <property type="entry name" value="Nuc_phospho_transferase"/>
</dbReference>
<dbReference type="SUPFAM" id="SSF52418">
    <property type="entry name" value="Nucleoside phosphorylase/phosphoribosyltransferase catalytic domain"/>
    <property type="match status" value="1"/>
</dbReference>
<name>A0ABW4ZFC8_9BACT</name>
<feature type="binding site" evidence="3">
    <location>
        <position position="236"/>
    </location>
    <ligand>
        <name>Mg(2+)</name>
        <dbReference type="ChEBI" id="CHEBI:18420"/>
        <label>2</label>
    </ligand>
</feature>
<dbReference type="SUPFAM" id="SSF47648">
    <property type="entry name" value="Nucleoside phosphorylase/phosphoribosyltransferase N-terminal domain"/>
    <property type="match status" value="1"/>
</dbReference>
<dbReference type="InterPro" id="IPR017459">
    <property type="entry name" value="Glycosyl_Trfase_fam3_N_dom"/>
</dbReference>
<feature type="binding site" evidence="3">
    <location>
        <position position="95"/>
    </location>
    <ligand>
        <name>Mg(2+)</name>
        <dbReference type="ChEBI" id="CHEBI:18420"/>
        <label>1</label>
    </ligand>
</feature>
<feature type="binding site" evidence="3">
    <location>
        <position position="123"/>
    </location>
    <ligand>
        <name>5-phospho-alpha-D-ribose 1-diphosphate</name>
        <dbReference type="ChEBI" id="CHEBI:58017"/>
    </ligand>
</feature>
<evidence type="ECO:0000256" key="2">
    <source>
        <dbReference type="ARBA" id="ARBA00022679"/>
    </source>
</evidence>
<dbReference type="GO" id="GO:0004048">
    <property type="term" value="F:anthranilate phosphoribosyltransferase activity"/>
    <property type="evidence" value="ECO:0007669"/>
    <property type="project" value="UniProtKB-EC"/>
</dbReference>
<comment type="catalytic activity">
    <reaction evidence="3">
        <text>N-(5-phospho-beta-D-ribosyl)anthranilate + diphosphate = 5-phospho-alpha-D-ribose 1-diphosphate + anthranilate</text>
        <dbReference type="Rhea" id="RHEA:11768"/>
        <dbReference type="ChEBI" id="CHEBI:16567"/>
        <dbReference type="ChEBI" id="CHEBI:18277"/>
        <dbReference type="ChEBI" id="CHEBI:33019"/>
        <dbReference type="ChEBI" id="CHEBI:58017"/>
        <dbReference type="EC" id="2.4.2.18"/>
    </reaction>
</comment>
<feature type="domain" description="Glycosyl transferase family 3 N-terminal" evidence="5">
    <location>
        <begin position="5"/>
        <end position="64"/>
    </location>
</feature>
<feature type="binding site" evidence="3">
    <location>
        <position position="83"/>
    </location>
    <ligand>
        <name>anthranilate</name>
        <dbReference type="ChEBI" id="CHEBI:16567"/>
        <label>1</label>
    </ligand>
</feature>
<dbReference type="PANTHER" id="PTHR43285">
    <property type="entry name" value="ANTHRANILATE PHOSPHORIBOSYLTRANSFERASE"/>
    <property type="match status" value="1"/>
</dbReference>
<dbReference type="Gene3D" id="1.20.970.10">
    <property type="entry name" value="Transferase, Pyrimidine Nucleoside Phosphorylase, Chain C"/>
    <property type="match status" value="1"/>
</dbReference>
<sequence length="347" mass="36584">MDTHIQTVESGQELSMDQIAQAADYLLDEQADVAKKISFLKGLASKGETPAEIAGFVECFLERAVDPGTAEMRFSGPTIDVCGTGGDKLNLFNVSTTSMFVIAAGGATVVKHGNRGITSKSGGADVLEALGVRLDISPETFRKCLDVAGVGFLFAQMYHPAFKAVAPVRAELAKEGIRTIFNLIGPLLNPVRPECQLIGVCDHALGPVFSEILNKLGRKSSWIVSGQTADGRPVDEMSLMGETAIYQSVEGGSMHELQVSPDQLGLDVCDEEALRGGDAEENAKILVAILSGEELGPKRDMVLLNAGAGLACAGIAEDIAAGVSQARELIDSGRALERLQLLQSVAK</sequence>
<evidence type="ECO:0000256" key="3">
    <source>
        <dbReference type="HAMAP-Rule" id="MF_00211"/>
    </source>
</evidence>
<comment type="caution">
    <text evidence="6">The sequence shown here is derived from an EMBL/GenBank/DDBJ whole genome shotgun (WGS) entry which is preliminary data.</text>
</comment>
<feature type="domain" description="Glycosyl transferase family 3" evidence="4">
    <location>
        <begin position="77"/>
        <end position="336"/>
    </location>
</feature>
<gene>
    <name evidence="3 6" type="primary">trpD</name>
    <name evidence="6" type="ORF">ACFSW8_17550</name>
</gene>
<comment type="pathway">
    <text evidence="3">Amino-acid biosynthesis; L-tryptophan biosynthesis; L-tryptophan from chorismate: step 2/5.</text>
</comment>
<keyword evidence="1 3" id="KW-0328">Glycosyltransferase</keyword>
<feature type="binding site" evidence="3">
    <location>
        <position position="169"/>
    </location>
    <ligand>
        <name>anthranilate</name>
        <dbReference type="ChEBI" id="CHEBI:16567"/>
        <label>2</label>
    </ligand>
</feature>
<dbReference type="Gene3D" id="3.40.1030.10">
    <property type="entry name" value="Nucleoside phosphorylase/phosphoribosyltransferase catalytic domain"/>
    <property type="match status" value="1"/>
</dbReference>
<feature type="binding site" evidence="3">
    <location>
        <position position="114"/>
    </location>
    <ligand>
        <name>anthranilate</name>
        <dbReference type="ChEBI" id="CHEBI:16567"/>
        <label>1</label>
    </ligand>
</feature>
<comment type="caution">
    <text evidence="3">Lacks conserved residue(s) required for the propagation of feature annotation.</text>
</comment>
<comment type="similarity">
    <text evidence="3">Belongs to the anthranilate phosphoribosyltransferase family.</text>
</comment>
<dbReference type="InterPro" id="IPR000312">
    <property type="entry name" value="Glycosyl_Trfase_fam3"/>
</dbReference>
<keyword evidence="7" id="KW-1185">Reference proteome</keyword>
<dbReference type="PANTHER" id="PTHR43285:SF2">
    <property type="entry name" value="ANTHRANILATE PHOSPHORIBOSYLTRANSFERASE"/>
    <property type="match status" value="1"/>
</dbReference>
<dbReference type="InterPro" id="IPR036320">
    <property type="entry name" value="Glycosyl_Trfase_fam3_N_dom_sf"/>
</dbReference>
<comment type="function">
    <text evidence="3">Catalyzes the transfer of the phosphoribosyl group of 5-phosphorylribose-1-pyrophosphate (PRPP) to anthranilate to yield N-(5'-phosphoribosyl)-anthranilate (PRA).</text>
</comment>
<dbReference type="InterPro" id="IPR005940">
    <property type="entry name" value="Anthranilate_Pribosyl_Tfrase"/>
</dbReference>
<comment type="subunit">
    <text evidence="3">Homodimer.</text>
</comment>
<evidence type="ECO:0000259" key="4">
    <source>
        <dbReference type="Pfam" id="PF00591"/>
    </source>
</evidence>
<dbReference type="Proteomes" id="UP001597389">
    <property type="component" value="Unassembled WGS sequence"/>
</dbReference>
<proteinExistence type="inferred from homology"/>
<evidence type="ECO:0000313" key="7">
    <source>
        <dbReference type="Proteomes" id="UP001597389"/>
    </source>
</evidence>
<keyword evidence="3" id="KW-0460">Magnesium</keyword>
<keyword evidence="3" id="KW-0479">Metal-binding</keyword>
<evidence type="ECO:0000313" key="6">
    <source>
        <dbReference type="EMBL" id="MFD2160714.1"/>
    </source>
</evidence>
<organism evidence="6 7">
    <name type="scientific">Rubritalea tangerina</name>
    <dbReference type="NCBI Taxonomy" id="430798"/>
    <lineage>
        <taxon>Bacteria</taxon>
        <taxon>Pseudomonadati</taxon>
        <taxon>Verrucomicrobiota</taxon>
        <taxon>Verrucomicrobiia</taxon>
        <taxon>Verrucomicrobiales</taxon>
        <taxon>Rubritaleaceae</taxon>
        <taxon>Rubritalea</taxon>
    </lineage>
</organism>
<feature type="binding site" evidence="3">
    <location>
        <position position="236"/>
    </location>
    <ligand>
        <name>Mg(2+)</name>
        <dbReference type="ChEBI" id="CHEBI:18420"/>
        <label>1</label>
    </ligand>
</feature>
<keyword evidence="3" id="KW-0822">Tryptophan biosynthesis</keyword>
<dbReference type="EC" id="2.4.2.18" evidence="3"/>
<keyword evidence="2 3" id="KW-0808">Transferase</keyword>
<dbReference type="HAMAP" id="MF_00211">
    <property type="entry name" value="TrpD"/>
    <property type="match status" value="1"/>
</dbReference>
<dbReference type="EMBL" id="JBHUJB010000089">
    <property type="protein sequence ID" value="MFD2160714.1"/>
    <property type="molecule type" value="Genomic_DNA"/>
</dbReference>
<evidence type="ECO:0000259" key="5">
    <source>
        <dbReference type="Pfam" id="PF02885"/>
    </source>
</evidence>
<comment type="cofactor">
    <cofactor evidence="3">
        <name>Mg(2+)</name>
        <dbReference type="ChEBI" id="CHEBI:18420"/>
    </cofactor>
    <text evidence="3">Binds 2 magnesium ions per monomer.</text>
</comment>
<protein>
    <recommendedName>
        <fullName evidence="3">Anthranilate phosphoribosyltransferase</fullName>
        <ecNumber evidence="3">2.4.2.18</ecNumber>
    </recommendedName>
</protein>
<keyword evidence="3" id="KW-0057">Aromatic amino acid biosynthesis</keyword>
<dbReference type="Pfam" id="PF02885">
    <property type="entry name" value="Glycos_trans_3N"/>
    <property type="match status" value="1"/>
</dbReference>
<feature type="binding site" evidence="3">
    <location>
        <position position="235"/>
    </location>
    <ligand>
        <name>Mg(2+)</name>
        <dbReference type="ChEBI" id="CHEBI:18420"/>
        <label>2</label>
    </ligand>
</feature>
<feature type="binding site" evidence="3">
    <location>
        <begin position="86"/>
        <end position="87"/>
    </location>
    <ligand>
        <name>5-phospho-alpha-D-ribose 1-diphosphate</name>
        <dbReference type="ChEBI" id="CHEBI:58017"/>
    </ligand>
</feature>
<accession>A0ABW4ZFC8</accession>
<feature type="binding site" evidence="3">
    <location>
        <position position="83"/>
    </location>
    <ligand>
        <name>5-phospho-alpha-D-ribose 1-diphosphate</name>
        <dbReference type="ChEBI" id="CHEBI:58017"/>
    </ligand>
</feature>
<dbReference type="Pfam" id="PF00591">
    <property type="entry name" value="Glycos_transf_3"/>
    <property type="match status" value="1"/>
</dbReference>
<reference evidence="7" key="1">
    <citation type="journal article" date="2019" name="Int. J. Syst. Evol. Microbiol.">
        <title>The Global Catalogue of Microorganisms (GCM) 10K type strain sequencing project: providing services to taxonomists for standard genome sequencing and annotation.</title>
        <authorList>
            <consortium name="The Broad Institute Genomics Platform"/>
            <consortium name="The Broad Institute Genome Sequencing Center for Infectious Disease"/>
            <person name="Wu L."/>
            <person name="Ma J."/>
        </authorList>
    </citation>
    <scope>NUCLEOTIDE SEQUENCE [LARGE SCALE GENOMIC DNA]</scope>
    <source>
        <strain evidence="7">CCUG 57942</strain>
    </source>
</reference>